<keyword evidence="2" id="KW-1185">Reference proteome</keyword>
<dbReference type="Gene3D" id="3.30.450.40">
    <property type="match status" value="1"/>
</dbReference>
<organism evidence="1 2">
    <name type="scientific">Limimaricola cinnabarinus</name>
    <dbReference type="NCBI Taxonomy" id="1125964"/>
    <lineage>
        <taxon>Bacteria</taxon>
        <taxon>Pseudomonadati</taxon>
        <taxon>Pseudomonadota</taxon>
        <taxon>Alphaproteobacteria</taxon>
        <taxon>Rhodobacterales</taxon>
        <taxon>Paracoccaceae</taxon>
        <taxon>Limimaricola</taxon>
    </lineage>
</organism>
<comment type="caution">
    <text evidence="1">The sequence shown here is derived from an EMBL/GenBank/DDBJ whole genome shotgun (WGS) entry which is preliminary data.</text>
</comment>
<proteinExistence type="predicted"/>
<name>A0A2G1MHN0_9RHOB</name>
<evidence type="ECO:0008006" key="3">
    <source>
        <dbReference type="Google" id="ProtNLM"/>
    </source>
</evidence>
<gene>
    <name evidence="1" type="ORF">CJ301_07180</name>
</gene>
<dbReference type="SUPFAM" id="SSF55781">
    <property type="entry name" value="GAF domain-like"/>
    <property type="match status" value="1"/>
</dbReference>
<dbReference type="InterPro" id="IPR029016">
    <property type="entry name" value="GAF-like_dom_sf"/>
</dbReference>
<evidence type="ECO:0000313" key="2">
    <source>
        <dbReference type="Proteomes" id="UP000221860"/>
    </source>
</evidence>
<dbReference type="EMBL" id="NQWH01000008">
    <property type="protein sequence ID" value="PHP28238.1"/>
    <property type="molecule type" value="Genomic_DNA"/>
</dbReference>
<reference evidence="1 2" key="1">
    <citation type="submission" date="2017-08" db="EMBL/GenBank/DDBJ databases">
        <title>Draft Genome Sequence of Loktanella cinnabarina Strain XM1, Isolated from Coastal Surface Water.</title>
        <authorList>
            <person name="Ma R."/>
            <person name="Wang J."/>
            <person name="Wang Q."/>
            <person name="Ma Z."/>
            <person name="Li J."/>
            <person name="Chen L."/>
        </authorList>
    </citation>
    <scope>NUCLEOTIDE SEQUENCE [LARGE SCALE GENOMIC DNA]</scope>
    <source>
        <strain evidence="1 2">XM1</strain>
    </source>
</reference>
<accession>A0A2G1MHN0</accession>
<evidence type="ECO:0000313" key="1">
    <source>
        <dbReference type="EMBL" id="PHP28238.1"/>
    </source>
</evidence>
<protein>
    <recommendedName>
        <fullName evidence="3">GAF domain-containing protein</fullName>
    </recommendedName>
</protein>
<dbReference type="OrthoDB" id="7066078at2"/>
<dbReference type="AlphaFoldDB" id="A0A2G1MHN0"/>
<dbReference type="Proteomes" id="UP000221860">
    <property type="component" value="Unassembled WGS sequence"/>
</dbReference>
<sequence length="173" mass="19169">MSHIQTLLAGPESARALLRYVVRGLNRDVGSKLTSASIFDLENMRSRRIHSDNSEAYPVGNYKQIDRNLFFTTVLENAQPFVTSRIEQIAEVFFDWRKIQALGFESNMNLPAVVDGKVIGTINMLAPAGHFTGEKIAAALAWQPIVTLCFLLTARDETLTASVPEADAVMERA</sequence>